<dbReference type="OrthoDB" id="2153658at2759"/>
<organism evidence="3 4">
    <name type="scientific">Chytriomyces confervae</name>
    <dbReference type="NCBI Taxonomy" id="246404"/>
    <lineage>
        <taxon>Eukaryota</taxon>
        <taxon>Fungi</taxon>
        <taxon>Fungi incertae sedis</taxon>
        <taxon>Chytridiomycota</taxon>
        <taxon>Chytridiomycota incertae sedis</taxon>
        <taxon>Chytridiomycetes</taxon>
        <taxon>Chytridiales</taxon>
        <taxon>Chytriomycetaceae</taxon>
        <taxon>Chytriomyces</taxon>
    </lineage>
</organism>
<feature type="compositionally biased region" description="Basic and acidic residues" evidence="1">
    <location>
        <begin position="1"/>
        <end position="15"/>
    </location>
</feature>
<dbReference type="EMBL" id="QEAP01001614">
    <property type="protein sequence ID" value="TPX42726.1"/>
    <property type="molecule type" value="Genomic_DNA"/>
</dbReference>
<evidence type="ECO:0000259" key="2">
    <source>
        <dbReference type="Pfam" id="PF13391"/>
    </source>
</evidence>
<feature type="compositionally biased region" description="Polar residues" evidence="1">
    <location>
        <begin position="16"/>
        <end position="40"/>
    </location>
</feature>
<dbReference type="Pfam" id="PF13391">
    <property type="entry name" value="HNH_2"/>
    <property type="match status" value="1"/>
</dbReference>
<accession>A0A507CUB5</accession>
<evidence type="ECO:0000256" key="1">
    <source>
        <dbReference type="SAM" id="MobiDB-lite"/>
    </source>
</evidence>
<dbReference type="AlphaFoldDB" id="A0A507CUB5"/>
<gene>
    <name evidence="3" type="ORF">CcCBS67573_g10494</name>
</gene>
<reference evidence="3 4" key="1">
    <citation type="journal article" date="2019" name="Sci. Rep.">
        <title>Comparative genomics of chytrid fungi reveal insights into the obligate biotrophic and pathogenic lifestyle of Synchytrium endobioticum.</title>
        <authorList>
            <person name="van de Vossenberg B.T.L.H."/>
            <person name="Warris S."/>
            <person name="Nguyen H.D.T."/>
            <person name="van Gent-Pelzer M.P.E."/>
            <person name="Joly D.L."/>
            <person name="van de Geest H.C."/>
            <person name="Bonants P.J.M."/>
            <person name="Smith D.S."/>
            <person name="Levesque C.A."/>
            <person name="van der Lee T.A.J."/>
        </authorList>
    </citation>
    <scope>NUCLEOTIDE SEQUENCE [LARGE SCALE GENOMIC DNA]</scope>
    <source>
        <strain evidence="3 4">CBS 675.73</strain>
    </source>
</reference>
<evidence type="ECO:0000313" key="4">
    <source>
        <dbReference type="Proteomes" id="UP000320333"/>
    </source>
</evidence>
<evidence type="ECO:0000313" key="3">
    <source>
        <dbReference type="EMBL" id="TPX42726.1"/>
    </source>
</evidence>
<comment type="caution">
    <text evidence="3">The sequence shown here is derived from an EMBL/GenBank/DDBJ whole genome shotgun (WGS) entry which is preliminary data.</text>
</comment>
<proteinExistence type="predicted"/>
<keyword evidence="4" id="KW-1185">Reference proteome</keyword>
<protein>
    <recommendedName>
        <fullName evidence="2">HNH nuclease domain-containing protein</fullName>
    </recommendedName>
</protein>
<feature type="domain" description="HNH nuclease" evidence="2">
    <location>
        <begin position="191"/>
        <end position="259"/>
    </location>
</feature>
<dbReference type="Proteomes" id="UP000320333">
    <property type="component" value="Unassembled WGS sequence"/>
</dbReference>
<feature type="region of interest" description="Disordered" evidence="1">
    <location>
        <begin position="1"/>
        <end position="40"/>
    </location>
</feature>
<name>A0A507CUB5_9FUNG</name>
<dbReference type="InterPro" id="IPR003615">
    <property type="entry name" value="HNH_nuc"/>
</dbReference>
<sequence>MHVDLSRRDSDRNEVPNKTYTQPTSLPTGASSEPVSDSFESASAENHSTIALYNSKEPPALIISVPSQPLGRPWHRIVLFLKLVCGKFEASNYTLKRKVNGQYVTIPVNLNSGNLSPGNYFVIPNGCDDLMVNGIGFPIVPGSPSSPSISKKPWVDVFVADDGESVTASDSEPDEKLAQFRERVMARDSHCVVTRDYGTVEAVHILAHSWWEDSAKESLPDDVWQLVSEMYGGINSVENGILLNGTLAKAFDEGAFGFVLQEGHFYFVAITTDFLQLDGVQVDENLRKRSDGSCWWSEESRPHPGLVEFHLRNSVFKHLRDFADSDSESDVA</sequence>